<gene>
    <name evidence="1" type="primary">NIC96</name>
    <name evidence="1" type="ORF">N8T08_009104</name>
</gene>
<accession>A0ACC3AU98</accession>
<name>A0ACC3AU98_9EURO</name>
<sequence length="997" mass="110343">MASANPTPLFGGLGASTPSSAPTAPNNSASVFGNTSATGTNGSLFGTVGQQQQPPVQSSIFGQSQAQNTAAPSSQLSGQATQPAFFNSLLERGKKRPLSALGQTSNFEQLPSLQLGLDDIRRKARELGTGSPSTQGQAPNSKAHYLLAASGVSAGHALRDLKALEPYESKSREQEATFDPDNQKFLRNIQQRGRQVMIAESLARTNKDFDLFLEGKVDLNWEEQRRKIFQHFGLAQRSEATGDTKGSFGRSMRQSKLGPSPTSNAPFSSRRSVFGRSALDKSVIGTPAAGSANHQLFEDPMERTEGSTAPDMRHHRERMGNYAAKVQLLNSARLQSHTFPVLHEFSSVETDAGGDVPRQLVDAYRALVNITGELPQIMRVSETGAAKERRFAEDYLDEAPNSRRAMNLRKRIVEGSRVFLENTFYTEVENVISKNPREAQLGGIPTVINKIRAYIRLRAARKDLAPDGTEIQMVGQDYCWILIFYLLRCGFVTEAAEYVSQDPGFRSLDHKFVTYMTTYAQNRRLPRDMQQKINGEYQQRSRNAPDNTVDPYRMACYKIIGRCELSRRRLEGVNQTVEDWMWLQFSLAREDDRAEEVAGDVFGLEDIQTDITEIGQRVFGKGQEGPGGYGTFFLLQILGGMFEQAVSYLGVYAPARNPINFGHLITQYTREFRTGFVEAAIDYFSLLCLNADLPGSLGKSQASVCHEALREFILETRDFAKLLGDIRSDGTRIKGLIEERISLIKLDNQDEFLKTITMQAAAVAEDKGLIADAVLLYHLAEDYDRVIDIINGALSDSVAVELGDPALRLQPLRPRSHPESTPAEPGSSLSLTAVEDPVVLAKNMIGLYNMNAMYYQRIRQVNRDTCGLLLRMMEAKAEVQAGKWTSALDAINALNILPLRAKGSVPHIRSAAQAFSSFPPIISRNVGHVIMWSITCIGHERQRLDSGAYENEMRQGLADELLVMAKDLMIFSGMVKYKLPPRVYETLARAGADIGAY</sequence>
<dbReference type="Proteomes" id="UP001177260">
    <property type="component" value="Unassembled WGS sequence"/>
</dbReference>
<protein>
    <submittedName>
        <fullName evidence="1">Nuclear pore complex subunit</fullName>
    </submittedName>
</protein>
<proteinExistence type="predicted"/>
<reference evidence="1 2" key="1">
    <citation type="journal article" date="2023" name="ACS Omega">
        <title>Identification of the Neoaspergillic Acid Biosynthesis Gene Cluster by Establishing an In Vitro CRISPR-Ribonucleoprotein Genetic System in Aspergillus melleus.</title>
        <authorList>
            <person name="Yuan B."/>
            <person name="Grau M.F."/>
            <person name="Murata R.M."/>
            <person name="Torok T."/>
            <person name="Venkateswaran K."/>
            <person name="Stajich J.E."/>
            <person name="Wang C.C.C."/>
        </authorList>
    </citation>
    <scope>NUCLEOTIDE SEQUENCE [LARGE SCALE GENOMIC DNA]</scope>
    <source>
        <strain evidence="1 2">IMV 1140</strain>
    </source>
</reference>
<organism evidence="1 2">
    <name type="scientific">Aspergillus melleus</name>
    <dbReference type="NCBI Taxonomy" id="138277"/>
    <lineage>
        <taxon>Eukaryota</taxon>
        <taxon>Fungi</taxon>
        <taxon>Dikarya</taxon>
        <taxon>Ascomycota</taxon>
        <taxon>Pezizomycotina</taxon>
        <taxon>Eurotiomycetes</taxon>
        <taxon>Eurotiomycetidae</taxon>
        <taxon>Eurotiales</taxon>
        <taxon>Aspergillaceae</taxon>
        <taxon>Aspergillus</taxon>
        <taxon>Aspergillus subgen. Circumdati</taxon>
    </lineage>
</organism>
<comment type="caution">
    <text evidence="1">The sequence shown here is derived from an EMBL/GenBank/DDBJ whole genome shotgun (WGS) entry which is preliminary data.</text>
</comment>
<evidence type="ECO:0000313" key="1">
    <source>
        <dbReference type="EMBL" id="KAK1141432.1"/>
    </source>
</evidence>
<dbReference type="EMBL" id="JAOPJF010000064">
    <property type="protein sequence ID" value="KAK1141432.1"/>
    <property type="molecule type" value="Genomic_DNA"/>
</dbReference>
<keyword evidence="2" id="KW-1185">Reference proteome</keyword>
<evidence type="ECO:0000313" key="2">
    <source>
        <dbReference type="Proteomes" id="UP001177260"/>
    </source>
</evidence>